<protein>
    <submittedName>
        <fullName evidence="3">Hint domain-containing protein</fullName>
    </submittedName>
</protein>
<dbReference type="Proteomes" id="UP000184292">
    <property type="component" value="Unassembled WGS sequence"/>
</dbReference>
<dbReference type="STRING" id="1447782.SAMN05444417_0890"/>
<reference evidence="3 4" key="1">
    <citation type="submission" date="2016-11" db="EMBL/GenBank/DDBJ databases">
        <authorList>
            <person name="Jaros S."/>
            <person name="Januszkiewicz K."/>
            <person name="Wedrychowicz H."/>
        </authorList>
    </citation>
    <scope>NUCLEOTIDE SEQUENCE [LARGE SCALE GENOMIC DNA]</scope>
    <source>
        <strain evidence="3 4">DSM 100565</strain>
    </source>
</reference>
<dbReference type="EMBL" id="FQYO01000002">
    <property type="protein sequence ID" value="SHI53228.1"/>
    <property type="molecule type" value="Genomic_DNA"/>
</dbReference>
<evidence type="ECO:0000313" key="4">
    <source>
        <dbReference type="Proteomes" id="UP000184292"/>
    </source>
</evidence>
<organism evidence="3 4">
    <name type="scientific">Wenxinia saemankumensis</name>
    <dbReference type="NCBI Taxonomy" id="1447782"/>
    <lineage>
        <taxon>Bacteria</taxon>
        <taxon>Pseudomonadati</taxon>
        <taxon>Pseudomonadota</taxon>
        <taxon>Alphaproteobacteria</taxon>
        <taxon>Rhodobacterales</taxon>
        <taxon>Roseobacteraceae</taxon>
        <taxon>Wenxinia</taxon>
    </lineage>
</organism>
<name>A0A1M6BXM0_9RHOB</name>
<evidence type="ECO:0000259" key="2">
    <source>
        <dbReference type="Pfam" id="PF13403"/>
    </source>
</evidence>
<sequence length="261" mass="28095">MTQPPRPTFRAAPAPTPAPHVPGRSAAADRPAPMMRRVEVLSLAPNGDIDDQRRLVPALPAFEDAFAAFARGTLFATERGQVAVEDLLPGDRVKTVDHGFLPLLWKGSTLIVSGAKGQSPEMGRLTRIAADALGVARPLPDLVLGPRARLIHRAPGVRTLTGSERALIYASDFIDGANVVALSPASPVQAFHLGFEGHVRLSVHGIECESHHPGPAHLLGLRHEMLSLYLSCFPQVDELADFGEAMMPRLRRSDLDLFDVA</sequence>
<proteinExistence type="predicted"/>
<evidence type="ECO:0000256" key="1">
    <source>
        <dbReference type="SAM" id="MobiDB-lite"/>
    </source>
</evidence>
<dbReference type="AlphaFoldDB" id="A0A1M6BXM0"/>
<accession>A0A1M6BXM0</accession>
<dbReference type="InterPro" id="IPR028992">
    <property type="entry name" value="Hedgehog/Intein_dom"/>
</dbReference>
<keyword evidence="4" id="KW-1185">Reference proteome</keyword>
<evidence type="ECO:0000313" key="3">
    <source>
        <dbReference type="EMBL" id="SHI53228.1"/>
    </source>
</evidence>
<dbReference type="Pfam" id="PF13403">
    <property type="entry name" value="Hint_2"/>
    <property type="match status" value="1"/>
</dbReference>
<gene>
    <name evidence="3" type="ORF">SAMN05444417_0890</name>
</gene>
<feature type="region of interest" description="Disordered" evidence="1">
    <location>
        <begin position="1"/>
        <end position="31"/>
    </location>
</feature>
<feature type="domain" description="Hedgehog/Intein (Hint)" evidence="2">
    <location>
        <begin position="68"/>
        <end position="214"/>
    </location>
</feature>